<sequence>MLKKAVGIVIRRIAYGDNHLIITFLNEAGVKVALMARNARKSTKYGAGLDLFYENLFIFSQFKGMGTLSSVDTINSHYAIREDIYKLTYAQYTVELIDRALEESDSNPFAYKLLKSALSHMNDSDNARIIALLISVKCMPLYGYVPNFKYSTFDGNMTHKDFTAYSFKFNSVVTKDALIDDPHAIRMSNKSLYLLYMMSEVPIENLSSINIDGVLIDEMESLIFKMYDEFIGVYIKSRKIMEQMRRLDQTKK</sequence>
<evidence type="ECO:0000256" key="1">
    <source>
        <dbReference type="ARBA" id="ARBA00007452"/>
    </source>
</evidence>
<dbReference type="Proteomes" id="UP000830343">
    <property type="component" value="Chromosome"/>
</dbReference>
<dbReference type="NCBIfam" id="TIGR00613">
    <property type="entry name" value="reco"/>
    <property type="match status" value="1"/>
</dbReference>
<gene>
    <name evidence="7 9" type="primary">recO</name>
    <name evidence="9" type="ORF">MRZ06_06810</name>
</gene>
<keyword evidence="4 7" id="KW-0233">DNA recombination</keyword>
<dbReference type="InterPro" id="IPR012340">
    <property type="entry name" value="NA-bd_OB-fold"/>
</dbReference>
<organism evidence="9 10">
    <name type="scientific">Macrococcus armenti</name>
    <dbReference type="NCBI Taxonomy" id="2875764"/>
    <lineage>
        <taxon>Bacteria</taxon>
        <taxon>Bacillati</taxon>
        <taxon>Bacillota</taxon>
        <taxon>Bacilli</taxon>
        <taxon>Bacillales</taxon>
        <taxon>Staphylococcaceae</taxon>
        <taxon>Macrococcus</taxon>
    </lineage>
</organism>
<comment type="function">
    <text evidence="7">Involved in DNA repair and RecF pathway recombination.</text>
</comment>
<evidence type="ECO:0000256" key="6">
    <source>
        <dbReference type="ARBA" id="ARBA00033409"/>
    </source>
</evidence>
<comment type="similarity">
    <text evidence="1 7">Belongs to the RecO family.</text>
</comment>
<dbReference type="Pfam" id="PF11967">
    <property type="entry name" value="RecO_N"/>
    <property type="match status" value="1"/>
</dbReference>
<evidence type="ECO:0000259" key="8">
    <source>
        <dbReference type="Pfam" id="PF11967"/>
    </source>
</evidence>
<dbReference type="SUPFAM" id="SSF57863">
    <property type="entry name" value="ArfGap/RecO-like zinc finger"/>
    <property type="match status" value="1"/>
</dbReference>
<dbReference type="InterPro" id="IPR042242">
    <property type="entry name" value="RecO_C"/>
</dbReference>
<protein>
    <recommendedName>
        <fullName evidence="2 7">DNA repair protein RecO</fullName>
    </recommendedName>
    <alternativeName>
        <fullName evidence="6 7">Recombination protein O</fullName>
    </alternativeName>
</protein>
<evidence type="ECO:0000256" key="2">
    <source>
        <dbReference type="ARBA" id="ARBA00021310"/>
    </source>
</evidence>
<evidence type="ECO:0000313" key="9">
    <source>
        <dbReference type="EMBL" id="UOB19754.1"/>
    </source>
</evidence>
<dbReference type="InterPro" id="IPR003717">
    <property type="entry name" value="RecO"/>
</dbReference>
<accession>A0ABY3ZUU1</accession>
<evidence type="ECO:0000256" key="5">
    <source>
        <dbReference type="ARBA" id="ARBA00023204"/>
    </source>
</evidence>
<keyword evidence="10" id="KW-1185">Reference proteome</keyword>
<dbReference type="InterPro" id="IPR037278">
    <property type="entry name" value="ARFGAP/RecO"/>
</dbReference>
<keyword evidence="5 7" id="KW-0234">DNA repair</keyword>
<keyword evidence="3 7" id="KW-0227">DNA damage</keyword>
<dbReference type="HAMAP" id="MF_00201">
    <property type="entry name" value="RecO"/>
    <property type="match status" value="1"/>
</dbReference>
<dbReference type="Gene3D" id="2.40.50.140">
    <property type="entry name" value="Nucleic acid-binding proteins"/>
    <property type="match status" value="1"/>
</dbReference>
<dbReference type="EMBL" id="CP094348">
    <property type="protein sequence ID" value="UOB19754.1"/>
    <property type="molecule type" value="Genomic_DNA"/>
</dbReference>
<evidence type="ECO:0000313" key="10">
    <source>
        <dbReference type="Proteomes" id="UP000830343"/>
    </source>
</evidence>
<feature type="domain" description="DNA replication/recombination mediator RecO N-terminal" evidence="8">
    <location>
        <begin position="1"/>
        <end position="76"/>
    </location>
</feature>
<evidence type="ECO:0000256" key="3">
    <source>
        <dbReference type="ARBA" id="ARBA00022763"/>
    </source>
</evidence>
<dbReference type="PANTHER" id="PTHR33991">
    <property type="entry name" value="DNA REPAIR PROTEIN RECO"/>
    <property type="match status" value="1"/>
</dbReference>
<evidence type="ECO:0000256" key="7">
    <source>
        <dbReference type="HAMAP-Rule" id="MF_00201"/>
    </source>
</evidence>
<dbReference type="RefSeq" id="WP_243365142.1">
    <property type="nucleotide sequence ID" value="NZ_CP094348.1"/>
</dbReference>
<dbReference type="SUPFAM" id="SSF50249">
    <property type="entry name" value="Nucleic acid-binding proteins"/>
    <property type="match status" value="1"/>
</dbReference>
<dbReference type="InterPro" id="IPR022572">
    <property type="entry name" value="DNA_rep/recomb_RecO_N"/>
</dbReference>
<dbReference type="Gene3D" id="1.20.1440.120">
    <property type="entry name" value="Recombination protein O, C-terminal domain"/>
    <property type="match status" value="1"/>
</dbReference>
<evidence type="ECO:0000256" key="4">
    <source>
        <dbReference type="ARBA" id="ARBA00023172"/>
    </source>
</evidence>
<dbReference type="Pfam" id="PF02565">
    <property type="entry name" value="RecO_C"/>
    <property type="match status" value="1"/>
</dbReference>
<proteinExistence type="inferred from homology"/>
<dbReference type="PANTHER" id="PTHR33991:SF1">
    <property type="entry name" value="DNA REPAIR PROTEIN RECO"/>
    <property type="match status" value="1"/>
</dbReference>
<reference evidence="9" key="1">
    <citation type="submission" date="2022-03" db="EMBL/GenBank/DDBJ databases">
        <authorList>
            <person name="Vrbovska V."/>
            <person name="Kovarovic V."/>
            <person name="Botka T."/>
            <person name="Pantucek R."/>
        </authorList>
    </citation>
    <scope>NUCLEOTIDE SEQUENCE</scope>
    <source>
        <strain evidence="9">CCM 2609</strain>
    </source>
</reference>
<reference evidence="9" key="2">
    <citation type="submission" date="2022-04" db="EMBL/GenBank/DDBJ databases">
        <title>Antimicrobial genetic elements in methicillin-resistant Macrococcus armenti.</title>
        <authorList>
            <person name="Keller J.E."/>
            <person name="Schwendener S."/>
            <person name="Pantucek R."/>
            <person name="Perreten V."/>
        </authorList>
    </citation>
    <scope>NUCLEOTIDE SEQUENCE</scope>
    <source>
        <strain evidence="9">CCM 2609</strain>
    </source>
</reference>
<name>A0ABY3ZUU1_9STAP</name>